<dbReference type="Proteomes" id="UP001149813">
    <property type="component" value="Unassembled WGS sequence"/>
</dbReference>
<accession>A0A9W8CPK4</accession>
<proteinExistence type="predicted"/>
<dbReference type="EMBL" id="JANBOJ010000569">
    <property type="protein sequence ID" value="KAJ1718932.1"/>
    <property type="molecule type" value="Genomic_DNA"/>
</dbReference>
<protein>
    <submittedName>
        <fullName evidence="2">Uncharacterized protein</fullName>
    </submittedName>
</protein>
<name>A0A9W8CPK4_9FUNG</name>
<organism evidence="2 3">
    <name type="scientific">Coemansia erecta</name>
    <dbReference type="NCBI Taxonomy" id="147472"/>
    <lineage>
        <taxon>Eukaryota</taxon>
        <taxon>Fungi</taxon>
        <taxon>Fungi incertae sedis</taxon>
        <taxon>Zoopagomycota</taxon>
        <taxon>Kickxellomycotina</taxon>
        <taxon>Kickxellomycetes</taxon>
        <taxon>Kickxellales</taxon>
        <taxon>Kickxellaceae</taxon>
        <taxon>Coemansia</taxon>
    </lineage>
</organism>
<sequence>MGNCIGLPSGKSGRSKNGNSGVGKHKAFAGPGYSLSNAPGQTPADVASPVSPGRVAGVERTPDYKLSHPMNKSTGGKTVGHPTSSNEEAPSQAARDAALKRYDDFKKANTTGNLKKAHAYRS</sequence>
<evidence type="ECO:0000313" key="2">
    <source>
        <dbReference type="EMBL" id="KAJ1718932.1"/>
    </source>
</evidence>
<dbReference type="AlphaFoldDB" id="A0A9W8CPK4"/>
<evidence type="ECO:0000313" key="3">
    <source>
        <dbReference type="Proteomes" id="UP001149813"/>
    </source>
</evidence>
<feature type="region of interest" description="Disordered" evidence="1">
    <location>
        <begin position="1"/>
        <end position="97"/>
    </location>
</feature>
<comment type="caution">
    <text evidence="2">The sequence shown here is derived from an EMBL/GenBank/DDBJ whole genome shotgun (WGS) entry which is preliminary data.</text>
</comment>
<reference evidence="2" key="1">
    <citation type="submission" date="2022-07" db="EMBL/GenBank/DDBJ databases">
        <title>Phylogenomic reconstructions and comparative analyses of Kickxellomycotina fungi.</title>
        <authorList>
            <person name="Reynolds N.K."/>
            <person name="Stajich J.E."/>
            <person name="Barry K."/>
            <person name="Grigoriev I.V."/>
            <person name="Crous P."/>
            <person name="Smith M.E."/>
        </authorList>
    </citation>
    <scope>NUCLEOTIDE SEQUENCE</scope>
    <source>
        <strain evidence="2">NBRC 32514</strain>
    </source>
</reference>
<feature type="compositionally biased region" description="Low complexity" evidence="1">
    <location>
        <begin position="9"/>
        <end position="19"/>
    </location>
</feature>
<gene>
    <name evidence="2" type="ORF">LPJ53_006208</name>
</gene>
<feature type="compositionally biased region" description="Polar residues" evidence="1">
    <location>
        <begin position="70"/>
        <end position="89"/>
    </location>
</feature>
<keyword evidence="3" id="KW-1185">Reference proteome</keyword>
<dbReference type="OrthoDB" id="10390258at2759"/>
<evidence type="ECO:0000256" key="1">
    <source>
        <dbReference type="SAM" id="MobiDB-lite"/>
    </source>
</evidence>